<name>A0A0A0EIN0_9RHOB</name>
<evidence type="ECO:0000313" key="1">
    <source>
        <dbReference type="EMBL" id="KGM50190.1"/>
    </source>
</evidence>
<dbReference type="Proteomes" id="UP000030004">
    <property type="component" value="Unassembled WGS sequence"/>
</dbReference>
<protein>
    <submittedName>
        <fullName evidence="1">Thioeseterase</fullName>
    </submittedName>
</protein>
<dbReference type="SUPFAM" id="SSF54637">
    <property type="entry name" value="Thioesterase/thiol ester dehydrase-isomerase"/>
    <property type="match status" value="1"/>
</dbReference>
<dbReference type="EMBL" id="AQQX01000001">
    <property type="protein sequence ID" value="KGM50190.1"/>
    <property type="molecule type" value="Genomic_DNA"/>
</dbReference>
<dbReference type="STRING" id="1461694.ATO9_01425"/>
<organism evidence="1 2">
    <name type="scientific">Pseudooceanicola atlanticus</name>
    <dbReference type="NCBI Taxonomy" id="1461694"/>
    <lineage>
        <taxon>Bacteria</taxon>
        <taxon>Pseudomonadati</taxon>
        <taxon>Pseudomonadota</taxon>
        <taxon>Alphaproteobacteria</taxon>
        <taxon>Rhodobacterales</taxon>
        <taxon>Paracoccaceae</taxon>
        <taxon>Pseudooceanicola</taxon>
    </lineage>
</organism>
<dbReference type="PANTHER" id="PTHR12475">
    <property type="match status" value="1"/>
</dbReference>
<gene>
    <name evidence="1" type="ORF">ATO9_01425</name>
</gene>
<reference evidence="1 2" key="1">
    <citation type="journal article" date="2015" name="Antonie Van Leeuwenhoek">
        <title>Pseudooceanicola atlanticus gen. nov. sp. nov., isolated from surface seawater of the Atlantic Ocean and reclassification of Oceanicola batsensis, Oceanicola marinus, Oceanicola nitratireducens, Oceanicola nanhaiensis, Oceanicola antarcticus and Oceanicola flagellatus, as Pseudooceanicola batsensis comb. nov., Pseudooceanicola marinus comb. nov., Pseudooceanicola nitratireducens comb. nov., Pseudooceanicola nanhaiensis comb. nov., Pseudooceanicola antarcticus comb. nov., and Pseudooceanicola flagellatus comb. nov.</title>
        <authorList>
            <person name="Lai Q."/>
            <person name="Li G."/>
            <person name="Liu X."/>
            <person name="Du Y."/>
            <person name="Sun F."/>
            <person name="Shao Z."/>
        </authorList>
    </citation>
    <scope>NUCLEOTIDE SEQUENCE [LARGE SCALE GENOMIC DNA]</scope>
    <source>
        <strain evidence="1 2">22II-s11g</strain>
    </source>
</reference>
<sequence>MYPFIRLAKELIKYRNAPALGTWDVHVSHHRIWPWDLDMMSELNNGRTLSIFDLGRIPFAMRAGLFRALRRNKWGLTVAGSIVRYRKRLTNLEKIEMQSRLLGWDDRFIYIEQSMWTRDGTCANHGIFRTAIVGKGKMVPTDTVRQELGAGDDPRDLPDWVAALFAADDTRPWPPERI</sequence>
<dbReference type="eggNOG" id="COG0824">
    <property type="taxonomic scope" value="Bacteria"/>
</dbReference>
<accession>A0A0A0EIN0</accession>
<evidence type="ECO:0000313" key="2">
    <source>
        <dbReference type="Proteomes" id="UP000030004"/>
    </source>
</evidence>
<dbReference type="Gene3D" id="3.10.129.10">
    <property type="entry name" value="Hotdog Thioesterase"/>
    <property type="match status" value="1"/>
</dbReference>
<dbReference type="CDD" id="cd00586">
    <property type="entry name" value="4HBT"/>
    <property type="match status" value="1"/>
</dbReference>
<dbReference type="InterPro" id="IPR029069">
    <property type="entry name" value="HotDog_dom_sf"/>
</dbReference>
<dbReference type="AlphaFoldDB" id="A0A0A0EIN0"/>
<dbReference type="OrthoDB" id="3727779at2"/>
<dbReference type="PANTHER" id="PTHR12475:SF4">
    <property type="entry name" value="PROTEIN THEM6"/>
    <property type="match status" value="1"/>
</dbReference>
<proteinExistence type="predicted"/>
<keyword evidence="2" id="KW-1185">Reference proteome</keyword>
<comment type="caution">
    <text evidence="1">The sequence shown here is derived from an EMBL/GenBank/DDBJ whole genome shotgun (WGS) entry which is preliminary data.</text>
</comment>
<dbReference type="RefSeq" id="WP_043744051.1">
    <property type="nucleotide sequence ID" value="NZ_AQQX01000001.1"/>
</dbReference>
<dbReference type="Pfam" id="PF13279">
    <property type="entry name" value="4HBT_2"/>
    <property type="match status" value="1"/>
</dbReference>
<dbReference type="InterPro" id="IPR051490">
    <property type="entry name" value="THEM6_lcsJ_thioesterase"/>
</dbReference>